<organism evidence="2 3">
    <name type="scientific">Actinoallomurus vinaceus</name>
    <dbReference type="NCBI Taxonomy" id="1080074"/>
    <lineage>
        <taxon>Bacteria</taxon>
        <taxon>Bacillati</taxon>
        <taxon>Actinomycetota</taxon>
        <taxon>Actinomycetes</taxon>
        <taxon>Streptosporangiales</taxon>
        <taxon>Thermomonosporaceae</taxon>
        <taxon>Actinoallomurus</taxon>
    </lineage>
</organism>
<dbReference type="CDD" id="cd07823">
    <property type="entry name" value="SRPBCC_5"/>
    <property type="match status" value="1"/>
</dbReference>
<dbReference type="InterPro" id="IPR010419">
    <property type="entry name" value="CO_DH_gsu"/>
</dbReference>
<reference evidence="3" key="1">
    <citation type="journal article" date="2019" name="Int. J. Syst. Evol. Microbiol.">
        <title>The Global Catalogue of Microorganisms (GCM) 10K type strain sequencing project: providing services to taxonomists for standard genome sequencing and annotation.</title>
        <authorList>
            <consortium name="The Broad Institute Genomics Platform"/>
            <consortium name="The Broad Institute Genome Sequencing Center for Infectious Disease"/>
            <person name="Wu L."/>
            <person name="Ma J."/>
        </authorList>
    </citation>
    <scope>NUCLEOTIDE SEQUENCE [LARGE SCALE GENOMIC DNA]</scope>
    <source>
        <strain evidence="3">JCM 17939</strain>
    </source>
</reference>
<accession>A0ABP8USF3</accession>
<evidence type="ECO:0000313" key="2">
    <source>
        <dbReference type="EMBL" id="GAA4638331.1"/>
    </source>
</evidence>
<dbReference type="Proteomes" id="UP001501442">
    <property type="component" value="Unassembled WGS sequence"/>
</dbReference>
<dbReference type="InterPro" id="IPR023393">
    <property type="entry name" value="START-like_dom_sf"/>
</dbReference>
<dbReference type="EMBL" id="BAABHK010000022">
    <property type="protein sequence ID" value="GAA4638331.1"/>
    <property type="molecule type" value="Genomic_DNA"/>
</dbReference>
<dbReference type="PANTHER" id="PTHR38588">
    <property type="entry name" value="BLL0334 PROTEIN"/>
    <property type="match status" value="1"/>
</dbReference>
<comment type="caution">
    <text evidence="2">The sequence shown here is derived from an EMBL/GenBank/DDBJ whole genome shotgun (WGS) entry which is preliminary data.</text>
</comment>
<gene>
    <name evidence="2" type="ORF">GCM10023196_095600</name>
</gene>
<sequence length="243" mass="25431">MILDNEITVNASPDEVFTLINDVERVVTCLPGASIHGRDGDSYQGGIKVKVGPITAEYAGTVRFLETDPDRRHLRLQGRGADTRGSGDAEAEVRLTVDETPGGAVLRLSTDLLIRGKLAQFGKGAIVSVSDRLLAQFARNLAVLVESDRTVEPASTAGAGHSDGAGRPAPDGRPEAAVRSGPHRPGSADRVAAAELDGLAMLVPPSAAKYAPVVAAFALGALQGWLIATVRSQAKQLKELRRG</sequence>
<evidence type="ECO:0000313" key="3">
    <source>
        <dbReference type="Proteomes" id="UP001501442"/>
    </source>
</evidence>
<feature type="region of interest" description="Disordered" evidence="1">
    <location>
        <begin position="152"/>
        <end position="188"/>
    </location>
</feature>
<dbReference type="Gene3D" id="3.30.530.20">
    <property type="match status" value="1"/>
</dbReference>
<dbReference type="PANTHER" id="PTHR38588:SF1">
    <property type="entry name" value="BLL0334 PROTEIN"/>
    <property type="match status" value="1"/>
</dbReference>
<dbReference type="SUPFAM" id="SSF55961">
    <property type="entry name" value="Bet v1-like"/>
    <property type="match status" value="1"/>
</dbReference>
<keyword evidence="3" id="KW-1185">Reference proteome</keyword>
<proteinExistence type="predicted"/>
<dbReference type="Pfam" id="PF06240">
    <property type="entry name" value="COXG"/>
    <property type="match status" value="1"/>
</dbReference>
<name>A0ABP8USF3_9ACTN</name>
<evidence type="ECO:0000256" key="1">
    <source>
        <dbReference type="SAM" id="MobiDB-lite"/>
    </source>
</evidence>
<dbReference type="RefSeq" id="WP_345441697.1">
    <property type="nucleotide sequence ID" value="NZ_BAABHK010000022.1"/>
</dbReference>
<protein>
    <submittedName>
        <fullName evidence="2">SRPBCC family protein</fullName>
    </submittedName>
</protein>